<name>A0A3S5BU47_9PLAT</name>
<reference evidence="2" key="1">
    <citation type="submission" date="2018-11" db="EMBL/GenBank/DDBJ databases">
        <authorList>
            <consortium name="Pathogen Informatics"/>
        </authorList>
    </citation>
    <scope>NUCLEOTIDE SEQUENCE</scope>
</reference>
<dbReference type="AlphaFoldDB" id="A0A3S5BU47"/>
<dbReference type="Proteomes" id="UP000784294">
    <property type="component" value="Unassembled WGS sequence"/>
</dbReference>
<dbReference type="EMBL" id="CAAALY010263347">
    <property type="protein sequence ID" value="VEL40016.1"/>
    <property type="molecule type" value="Genomic_DNA"/>
</dbReference>
<protein>
    <submittedName>
        <fullName evidence="2">Uncharacterized protein</fullName>
    </submittedName>
</protein>
<proteinExistence type="predicted"/>
<organism evidence="2 3">
    <name type="scientific">Protopolystoma xenopodis</name>
    <dbReference type="NCBI Taxonomy" id="117903"/>
    <lineage>
        <taxon>Eukaryota</taxon>
        <taxon>Metazoa</taxon>
        <taxon>Spiralia</taxon>
        <taxon>Lophotrochozoa</taxon>
        <taxon>Platyhelminthes</taxon>
        <taxon>Monogenea</taxon>
        <taxon>Polyopisthocotylea</taxon>
        <taxon>Polystomatidea</taxon>
        <taxon>Polystomatidae</taxon>
        <taxon>Protopolystoma</taxon>
    </lineage>
</organism>
<comment type="caution">
    <text evidence="2">The sequence shown here is derived from an EMBL/GenBank/DDBJ whole genome shotgun (WGS) entry which is preliminary data.</text>
</comment>
<gene>
    <name evidence="2" type="ORF">PXEA_LOCUS33456</name>
</gene>
<feature type="region of interest" description="Disordered" evidence="1">
    <location>
        <begin position="101"/>
        <end position="193"/>
    </location>
</feature>
<evidence type="ECO:0000256" key="1">
    <source>
        <dbReference type="SAM" id="MobiDB-lite"/>
    </source>
</evidence>
<evidence type="ECO:0000313" key="2">
    <source>
        <dbReference type="EMBL" id="VEL40016.1"/>
    </source>
</evidence>
<evidence type="ECO:0000313" key="3">
    <source>
        <dbReference type="Proteomes" id="UP000784294"/>
    </source>
</evidence>
<sequence>MQSCTCFCLAPVSRADSPVSSFRGDDSDIFGLQERASELSTPETSLLSELRQADELPIQSPSPLVFSPSRSELAHLRLDETITLLSSSVKMADPLTPSVSLDDVTSDASHESDESTLSAASVAKSSGLVAEEQEHSAASASREADGDKADGTSLLATGASKSTPGAARGATAADQVGPPAEPSLGPVPVDMPAGRASLASRAESLLSQGRSVEEANGANGQEKIVFPSVRRRRESLVLNFAGQHETAAAAAAAATASALDQGGHRREAARGQGGEVVLRRKRFAERKPLVSLYDSEEPETESGYRRLSVVNLISAFQQEARPTPESSGLALRARNWRVEPPSVKSGELVQAIDRSLPQALIGYAPLTVPARVSASACLAWLSGPVRSRFPSSSFFALSLLFSSLYFTSLRLEPLIETSTKVRSCDQADLSTSGSVCERNLTEIPRKEAVHKRSTDEAAPRPGRKYARTRHSTLPLDFNEPFQPAKEAKEITMSIQERCRLEQSSLPPQGAICAHGLSSILCSTFPRGPHVFTLPSLPAAKLVEFSWPPEICTSALVIDRK</sequence>
<keyword evidence="3" id="KW-1185">Reference proteome</keyword>
<accession>A0A3S5BU47</accession>